<evidence type="ECO:0000313" key="2">
    <source>
        <dbReference type="WBParaSite" id="PDA_v2.g15614.t1"/>
    </source>
</evidence>
<name>A0A914PIQ6_9BILA</name>
<sequence>MSQYGIINDVANEAYDSVRLLTNDIPKNMAKQFDSAITIAAINASAFEIDFLGGKTIFGQAALKTILNSQAGNFLLYRAGIALITRSAVYVLKAWKETFNTQLN</sequence>
<dbReference type="Proteomes" id="UP000887578">
    <property type="component" value="Unplaced"/>
</dbReference>
<proteinExistence type="predicted"/>
<organism evidence="1 2">
    <name type="scientific">Panagrolaimus davidi</name>
    <dbReference type="NCBI Taxonomy" id="227884"/>
    <lineage>
        <taxon>Eukaryota</taxon>
        <taxon>Metazoa</taxon>
        <taxon>Ecdysozoa</taxon>
        <taxon>Nematoda</taxon>
        <taxon>Chromadorea</taxon>
        <taxon>Rhabditida</taxon>
        <taxon>Tylenchina</taxon>
        <taxon>Panagrolaimomorpha</taxon>
        <taxon>Panagrolaimoidea</taxon>
        <taxon>Panagrolaimidae</taxon>
        <taxon>Panagrolaimus</taxon>
    </lineage>
</organism>
<dbReference type="AlphaFoldDB" id="A0A914PIQ6"/>
<evidence type="ECO:0000313" key="1">
    <source>
        <dbReference type="Proteomes" id="UP000887578"/>
    </source>
</evidence>
<reference evidence="2" key="1">
    <citation type="submission" date="2022-11" db="UniProtKB">
        <authorList>
            <consortium name="WormBaseParasite"/>
        </authorList>
    </citation>
    <scope>IDENTIFICATION</scope>
</reference>
<keyword evidence="1" id="KW-1185">Reference proteome</keyword>
<accession>A0A914PIQ6</accession>
<protein>
    <submittedName>
        <fullName evidence="2">Uncharacterized protein</fullName>
    </submittedName>
</protein>
<dbReference type="WBParaSite" id="PDA_v2.g15614.t1">
    <property type="protein sequence ID" value="PDA_v2.g15614.t1"/>
    <property type="gene ID" value="PDA_v2.g15614"/>
</dbReference>